<feature type="region of interest" description="Disordered" evidence="1">
    <location>
        <begin position="285"/>
        <end position="313"/>
    </location>
</feature>
<dbReference type="PANTHER" id="PTHR30093:SF2">
    <property type="entry name" value="TYPE II SECRETION SYSTEM PROTEIN H"/>
    <property type="match status" value="1"/>
</dbReference>
<protein>
    <recommendedName>
        <fullName evidence="3">Type II secretion envelope pseudopilin protein (PulG,guides folded protein to PulD in outer membrane)</fullName>
    </recommendedName>
</protein>
<gene>
    <name evidence="2" type="ORF">MNBD_PLANCTO03-117</name>
</gene>
<dbReference type="SUPFAM" id="SSF54523">
    <property type="entry name" value="Pili subunits"/>
    <property type="match status" value="1"/>
</dbReference>
<sequence length="338" mass="37269">MKKRAFTLIELLVVIAIIALLIGILLPALGKARATARQIKDSSQVRGIMQAMVLWAQNNKGDYPFPSKLDKAGYTVANSGAPGAADPLKDNTRNIYSIQVWNGYFPTEMLVGPAEVSGDIREYEDYQFDEPVQAVDQKRANWDPAFRALPEDDEDGTFTGLAGAGGFSYAHSIPFLNRRSRWANTFVSTEAVLANRGPSYTLENGTGSAATWELVQDTGGNNNDYDTPLGLTSNTLLIHGTRTKWEGNVGYNDNHVDFENTPDPEGISWTFMGLDVTERSQGDNIFENENDRNRTPDQRETLGGGSGQSSQNNRNAYLRSYFVQSIGDNTVTLNVFFD</sequence>
<reference evidence="2" key="1">
    <citation type="submission" date="2018-06" db="EMBL/GenBank/DDBJ databases">
        <authorList>
            <person name="Zhirakovskaya E."/>
        </authorList>
    </citation>
    <scope>NUCLEOTIDE SEQUENCE</scope>
</reference>
<organism evidence="2">
    <name type="scientific">hydrothermal vent metagenome</name>
    <dbReference type="NCBI Taxonomy" id="652676"/>
    <lineage>
        <taxon>unclassified sequences</taxon>
        <taxon>metagenomes</taxon>
        <taxon>ecological metagenomes</taxon>
    </lineage>
</organism>
<feature type="compositionally biased region" description="Basic and acidic residues" evidence="1">
    <location>
        <begin position="289"/>
        <end position="300"/>
    </location>
</feature>
<dbReference type="InterPro" id="IPR045584">
    <property type="entry name" value="Pilin-like"/>
</dbReference>
<dbReference type="InterPro" id="IPR012902">
    <property type="entry name" value="N_methyl_site"/>
</dbReference>
<dbReference type="NCBIfam" id="TIGR02532">
    <property type="entry name" value="IV_pilin_GFxxxE"/>
    <property type="match status" value="1"/>
</dbReference>
<evidence type="ECO:0008006" key="3">
    <source>
        <dbReference type="Google" id="ProtNLM"/>
    </source>
</evidence>
<evidence type="ECO:0000256" key="1">
    <source>
        <dbReference type="SAM" id="MobiDB-lite"/>
    </source>
</evidence>
<dbReference type="EMBL" id="UOGK01000100">
    <property type="protein sequence ID" value="VAX37078.1"/>
    <property type="molecule type" value="Genomic_DNA"/>
</dbReference>
<dbReference type="Pfam" id="PF07963">
    <property type="entry name" value="N_methyl"/>
    <property type="match status" value="1"/>
</dbReference>
<dbReference type="PANTHER" id="PTHR30093">
    <property type="entry name" value="GENERAL SECRETION PATHWAY PROTEIN G"/>
    <property type="match status" value="1"/>
</dbReference>
<dbReference type="AlphaFoldDB" id="A0A3B1DM16"/>
<dbReference type="Gene3D" id="3.30.700.10">
    <property type="entry name" value="Glycoprotein, Type 4 Pilin"/>
    <property type="match status" value="1"/>
</dbReference>
<name>A0A3B1DM16_9ZZZZ</name>
<proteinExistence type="predicted"/>
<accession>A0A3B1DM16</accession>
<evidence type="ECO:0000313" key="2">
    <source>
        <dbReference type="EMBL" id="VAX37078.1"/>
    </source>
</evidence>